<dbReference type="Gene3D" id="1.20.120.520">
    <property type="entry name" value="nmb1532 protein domain like"/>
    <property type="match status" value="1"/>
</dbReference>
<dbReference type="InterPro" id="IPR019903">
    <property type="entry name" value="RIC_family"/>
</dbReference>
<dbReference type="Proteomes" id="UP000005150">
    <property type="component" value="Unassembled WGS sequence"/>
</dbReference>
<comment type="subcellular location">
    <subcellularLocation>
        <location evidence="1">Cytoplasm</location>
    </subcellularLocation>
</comment>
<dbReference type="PATRIC" id="fig|997887.3.peg.2766"/>
<protein>
    <recommendedName>
        <fullName evidence="5">Hemerythrin-like domain-containing protein</fullName>
    </recommendedName>
</protein>
<accession>I9SZZ2</accession>
<dbReference type="InterPro" id="IPR012312">
    <property type="entry name" value="Hemerythrin-like"/>
</dbReference>
<keyword evidence="4" id="KW-0408">Iron</keyword>
<dbReference type="GO" id="GO:0005737">
    <property type="term" value="C:cytoplasm"/>
    <property type="evidence" value="ECO:0007669"/>
    <property type="project" value="UniProtKB-SubCell"/>
</dbReference>
<comment type="caution">
    <text evidence="6">The sequence shown here is derived from an EMBL/GenBank/DDBJ whole genome shotgun (WGS) entry which is preliminary data.</text>
</comment>
<dbReference type="PANTHER" id="PTHR36438:SF1">
    <property type="entry name" value="IRON-SULFUR CLUSTER REPAIR PROTEIN YTFE"/>
    <property type="match status" value="1"/>
</dbReference>
<dbReference type="HOGENOM" id="CLU_076075_1_0_10"/>
<keyword evidence="7" id="KW-1185">Reference proteome</keyword>
<feature type="domain" description="Hemerythrin-like" evidence="5">
    <location>
        <begin position="100"/>
        <end position="241"/>
    </location>
</feature>
<keyword evidence="3" id="KW-0479">Metal-binding</keyword>
<dbReference type="AlphaFoldDB" id="I9SZZ2"/>
<evidence type="ECO:0000256" key="3">
    <source>
        <dbReference type="ARBA" id="ARBA00022723"/>
    </source>
</evidence>
<proteinExistence type="predicted"/>
<evidence type="ECO:0000313" key="6">
    <source>
        <dbReference type="EMBL" id="EIY62041.1"/>
    </source>
</evidence>
<evidence type="ECO:0000256" key="2">
    <source>
        <dbReference type="ARBA" id="ARBA00022490"/>
    </source>
</evidence>
<dbReference type="PANTHER" id="PTHR36438">
    <property type="entry name" value="IRON-SULFUR CLUSTER REPAIR PROTEIN YTFE"/>
    <property type="match status" value="1"/>
</dbReference>
<evidence type="ECO:0000259" key="5">
    <source>
        <dbReference type="Pfam" id="PF01814"/>
    </source>
</evidence>
<sequence length="253" mass="29704">MRAREIIRFFALVIYNRYNMDRLQKYKPSDKMIDLISDNYSLLQVMSRFGLSLGFGDKTVKEVCEMNGVDCRTFLVVVNFMAEGFSRMDGETDELSIPALVDYLRQAHIYFLDFCLPAIRRKLLEAIDCSENDVSFLILKFFDEYMREVRKHMEYEEKTVFKYVDALLQNNAPKNYQISTFSKHHDQVGEKLTELKNIIIKYCPAKANTNLLNAALFDIYACEEGLESHCKVEDYIFVPAILNLERRMMDHEK</sequence>
<evidence type="ECO:0000256" key="1">
    <source>
        <dbReference type="ARBA" id="ARBA00004496"/>
    </source>
</evidence>
<dbReference type="EMBL" id="AGXV01000032">
    <property type="protein sequence ID" value="EIY62041.1"/>
    <property type="molecule type" value="Genomic_DNA"/>
</dbReference>
<evidence type="ECO:0000313" key="7">
    <source>
        <dbReference type="Proteomes" id="UP000005150"/>
    </source>
</evidence>
<name>I9SZZ2_9BACE</name>
<keyword evidence="2" id="KW-0963">Cytoplasm</keyword>
<organism evidence="6 7">
    <name type="scientific">Bacteroides salyersiae CL02T12C01</name>
    <dbReference type="NCBI Taxonomy" id="997887"/>
    <lineage>
        <taxon>Bacteria</taxon>
        <taxon>Pseudomonadati</taxon>
        <taxon>Bacteroidota</taxon>
        <taxon>Bacteroidia</taxon>
        <taxon>Bacteroidales</taxon>
        <taxon>Bacteroidaceae</taxon>
        <taxon>Bacteroides</taxon>
    </lineage>
</organism>
<evidence type="ECO:0000256" key="4">
    <source>
        <dbReference type="ARBA" id="ARBA00023004"/>
    </source>
</evidence>
<dbReference type="Pfam" id="PF01814">
    <property type="entry name" value="Hemerythrin"/>
    <property type="match status" value="1"/>
</dbReference>
<dbReference type="GO" id="GO:0046872">
    <property type="term" value="F:metal ion binding"/>
    <property type="evidence" value="ECO:0007669"/>
    <property type="project" value="UniProtKB-KW"/>
</dbReference>
<gene>
    <name evidence="6" type="ORF">HMPREF1071_02661</name>
</gene>
<reference evidence="6 7" key="1">
    <citation type="submission" date="2012-02" db="EMBL/GenBank/DDBJ databases">
        <title>The Genome Sequence of Bacteroides salyersiae CL02T12C01.</title>
        <authorList>
            <consortium name="The Broad Institute Genome Sequencing Platform"/>
            <person name="Earl A."/>
            <person name="Ward D."/>
            <person name="Feldgarden M."/>
            <person name="Gevers D."/>
            <person name="Zitomersky N.L."/>
            <person name="Coyne M.J."/>
            <person name="Comstock L.E."/>
            <person name="Young S.K."/>
            <person name="Zeng Q."/>
            <person name="Gargeya S."/>
            <person name="Fitzgerald M."/>
            <person name="Haas B."/>
            <person name="Abouelleil A."/>
            <person name="Alvarado L."/>
            <person name="Arachchi H.M."/>
            <person name="Berlin A."/>
            <person name="Chapman S.B."/>
            <person name="Gearin G."/>
            <person name="Goldberg J."/>
            <person name="Griggs A."/>
            <person name="Gujja S."/>
            <person name="Hansen M."/>
            <person name="Heiman D."/>
            <person name="Howarth C."/>
            <person name="Larimer J."/>
            <person name="Lui A."/>
            <person name="MacDonald P.J.P."/>
            <person name="McCowen C."/>
            <person name="Montmayeur A."/>
            <person name="Murphy C."/>
            <person name="Neiman D."/>
            <person name="Pearson M."/>
            <person name="Priest M."/>
            <person name="Roberts A."/>
            <person name="Saif S."/>
            <person name="Shea T."/>
            <person name="Sisk P."/>
            <person name="Stolte C."/>
            <person name="Sykes S."/>
            <person name="Wortman J."/>
            <person name="Nusbaum C."/>
            <person name="Birren B."/>
        </authorList>
    </citation>
    <scope>NUCLEOTIDE SEQUENCE [LARGE SCALE GENOMIC DNA]</scope>
    <source>
        <strain evidence="6 7">CL02T12C01</strain>
    </source>
</reference>